<comment type="caution">
    <text evidence="1">The sequence shown here is derived from an EMBL/GenBank/DDBJ whole genome shotgun (WGS) entry which is preliminary data.</text>
</comment>
<organism evidence="1 2">
    <name type="scientific">Almyronema epifaneia S1</name>
    <dbReference type="NCBI Taxonomy" id="2991925"/>
    <lineage>
        <taxon>Bacteria</taxon>
        <taxon>Bacillati</taxon>
        <taxon>Cyanobacteriota</taxon>
        <taxon>Cyanophyceae</taxon>
        <taxon>Nodosilineales</taxon>
        <taxon>Nodosilineaceae</taxon>
        <taxon>Almyronema</taxon>
        <taxon>Almyronema epifaneia</taxon>
    </lineage>
</organism>
<sequence>MANLSGAWLGTYWQANLPTRFEATLLQGGNSLSGRILDDGPLGEAQVSGEVVGRSVQFFKRYLTQANAPIHYSGTLSDDGNTIRGQWAIRGFDTGTWEAYRSEDELVRDWQNRLAQKTPATVKAL</sequence>
<dbReference type="RefSeq" id="WP_377961518.1">
    <property type="nucleotide sequence ID" value="NZ_JBHZOL010000021.1"/>
</dbReference>
<gene>
    <name evidence="1" type="ORF">ACFVKH_03200</name>
</gene>
<name>A0ABW6IB25_9CYAN</name>
<dbReference type="Proteomes" id="UP001600165">
    <property type="component" value="Unassembled WGS sequence"/>
</dbReference>
<evidence type="ECO:0000313" key="1">
    <source>
        <dbReference type="EMBL" id="MFE4105269.1"/>
    </source>
</evidence>
<reference evidence="1 2" key="1">
    <citation type="submission" date="2024-10" db="EMBL/GenBank/DDBJ databases">
        <authorList>
            <person name="Ratan Roy A."/>
            <person name="Morales Sandoval P.H."/>
            <person name="De Los Santos Villalobos S."/>
            <person name="Chakraborty S."/>
            <person name="Mukherjee J."/>
        </authorList>
    </citation>
    <scope>NUCLEOTIDE SEQUENCE [LARGE SCALE GENOMIC DNA]</scope>
    <source>
        <strain evidence="1 2">S1</strain>
    </source>
</reference>
<dbReference type="EMBL" id="JBHZOL010000021">
    <property type="protein sequence ID" value="MFE4105269.1"/>
    <property type="molecule type" value="Genomic_DNA"/>
</dbReference>
<proteinExistence type="predicted"/>
<protein>
    <submittedName>
        <fullName evidence="1">Uncharacterized protein</fullName>
    </submittedName>
</protein>
<evidence type="ECO:0000313" key="2">
    <source>
        <dbReference type="Proteomes" id="UP001600165"/>
    </source>
</evidence>
<accession>A0ABW6IB25</accession>
<keyword evidence="2" id="KW-1185">Reference proteome</keyword>